<feature type="domain" description="SsuA/THI5-like" evidence="1">
    <location>
        <begin position="28"/>
        <end position="137"/>
    </location>
</feature>
<gene>
    <name evidence="2" type="ORF">DFR46_2389</name>
</gene>
<dbReference type="AlphaFoldDB" id="A0A3D9FHS5"/>
<dbReference type="Proteomes" id="UP000256310">
    <property type="component" value="Unassembled WGS sequence"/>
</dbReference>
<dbReference type="Pfam" id="PF09084">
    <property type="entry name" value="NMT1"/>
    <property type="match status" value="1"/>
</dbReference>
<evidence type="ECO:0000313" key="2">
    <source>
        <dbReference type="EMBL" id="RED17343.1"/>
    </source>
</evidence>
<organism evidence="2 3">
    <name type="scientific">Parasphingopyxis lamellibrachiae</name>
    <dbReference type="NCBI Taxonomy" id="680125"/>
    <lineage>
        <taxon>Bacteria</taxon>
        <taxon>Pseudomonadati</taxon>
        <taxon>Pseudomonadota</taxon>
        <taxon>Alphaproteobacteria</taxon>
        <taxon>Sphingomonadales</taxon>
        <taxon>Sphingomonadaceae</taxon>
        <taxon>Parasphingopyxis</taxon>
    </lineage>
</organism>
<sequence>MSLLPLSLACWNYDRTEALANGSVRPEGIDLNFQALEVEETFFRMLRHHEFDAAELSMSSYCVTLARDNPPFVAIPVFPSRLFRHSCIFVSAQSGIERPEDLVGKRIGVPEYQMTAPVWIRGILQDEYGVDPASVTYFTGGEEQPGREEKLKLDLPEKFRLEPISPDKTLSRMLADGEIDALHTARTPSTFYSEPDAVRRLFPDFVPVEKDYYTRTGIFPIMHVVALRREVYEANRWIARSLFKAFCEAQRRLYDELLITASLKTMLPWQIAAVEETVALLGEDWWPYGFSRNRAAIDTFLRYHHEQGLSSRRLQPEELFAEETFESFLI</sequence>
<dbReference type="SUPFAM" id="SSF53850">
    <property type="entry name" value="Periplasmic binding protein-like II"/>
    <property type="match status" value="1"/>
</dbReference>
<dbReference type="OrthoDB" id="8689594at2"/>
<proteinExistence type="predicted"/>
<keyword evidence="3" id="KW-1185">Reference proteome</keyword>
<evidence type="ECO:0000313" key="3">
    <source>
        <dbReference type="Proteomes" id="UP000256310"/>
    </source>
</evidence>
<comment type="caution">
    <text evidence="2">The sequence shown here is derived from an EMBL/GenBank/DDBJ whole genome shotgun (WGS) entry which is preliminary data.</text>
</comment>
<evidence type="ECO:0000259" key="1">
    <source>
        <dbReference type="Pfam" id="PF09084"/>
    </source>
</evidence>
<accession>A0A3D9FHS5</accession>
<protein>
    <submittedName>
        <fullName evidence="2">4,5-dihydroxyphthalate decarboxylase</fullName>
    </submittedName>
</protein>
<name>A0A3D9FHS5_9SPHN</name>
<dbReference type="InterPro" id="IPR015168">
    <property type="entry name" value="SsuA/THI5"/>
</dbReference>
<dbReference type="EMBL" id="QRDP01000004">
    <property type="protein sequence ID" value="RED17343.1"/>
    <property type="molecule type" value="Genomic_DNA"/>
</dbReference>
<reference evidence="2 3" key="1">
    <citation type="submission" date="2018-07" db="EMBL/GenBank/DDBJ databases">
        <title>Genomic Encyclopedia of Type Strains, Phase IV (KMG-IV): sequencing the most valuable type-strain genomes for metagenomic binning, comparative biology and taxonomic classification.</title>
        <authorList>
            <person name="Goeker M."/>
        </authorList>
    </citation>
    <scope>NUCLEOTIDE SEQUENCE [LARGE SCALE GENOMIC DNA]</scope>
    <source>
        <strain evidence="2 3">DSM 26725</strain>
    </source>
</reference>
<dbReference type="Gene3D" id="3.40.190.10">
    <property type="entry name" value="Periplasmic binding protein-like II"/>
    <property type="match status" value="1"/>
</dbReference>
<dbReference type="RefSeq" id="WP_116236628.1">
    <property type="nucleotide sequence ID" value="NZ_QRDP01000004.1"/>
</dbReference>